<protein>
    <recommendedName>
        <fullName evidence="3">Serine protease</fullName>
    </recommendedName>
</protein>
<dbReference type="Proteomes" id="UP000464577">
    <property type="component" value="Chromosome"/>
</dbReference>
<evidence type="ECO:0000313" key="2">
    <source>
        <dbReference type="Proteomes" id="UP000464577"/>
    </source>
</evidence>
<evidence type="ECO:0000313" key="1">
    <source>
        <dbReference type="EMBL" id="QHV99306.1"/>
    </source>
</evidence>
<accession>A0A6P1W6F7</accession>
<dbReference type="EMBL" id="CP045997">
    <property type="protein sequence ID" value="QHV99306.1"/>
    <property type="molecule type" value="Genomic_DNA"/>
</dbReference>
<dbReference type="RefSeq" id="WP_162389710.1">
    <property type="nucleotide sequence ID" value="NZ_CP045997.1"/>
</dbReference>
<keyword evidence="2" id="KW-1185">Reference proteome</keyword>
<dbReference type="InterPro" id="IPR009003">
    <property type="entry name" value="Peptidase_S1_PA"/>
</dbReference>
<name>A0A6P1W6F7_9BACT</name>
<dbReference type="KEGG" id="senf:GJR95_31735"/>
<proteinExistence type="predicted"/>
<reference evidence="1 2" key="1">
    <citation type="submission" date="2019-11" db="EMBL/GenBank/DDBJ databases">
        <title>Spirosoma endbachense sp. nov., isolated from a natural salt meadow.</title>
        <authorList>
            <person name="Rojas J."/>
            <person name="Ambika Manirajan B."/>
            <person name="Ratering S."/>
            <person name="Suarez C."/>
            <person name="Geissler-Plaum R."/>
            <person name="Schnell S."/>
        </authorList>
    </citation>
    <scope>NUCLEOTIDE SEQUENCE [LARGE SCALE GENOMIC DNA]</scope>
    <source>
        <strain evidence="1 2">I-24</strain>
    </source>
</reference>
<evidence type="ECO:0008006" key="3">
    <source>
        <dbReference type="Google" id="ProtNLM"/>
    </source>
</evidence>
<gene>
    <name evidence="1" type="ORF">GJR95_31735</name>
</gene>
<dbReference type="AlphaFoldDB" id="A0A6P1W6F7"/>
<sequence>MTQQQIERIIKSTVHIVMTNPFTREPESGGSGCIIDYNKTEVLLTVAHVTNMDAATCIDIGEPTVNNQNKVYSVGAMNYLESFDLNRYNAQISQLQTNSGRIEEKNFGLIDFSFAKLEHKTNYLQCKIEFNDFTIQSGSKLRIKSDLTDVPDPTAQYGFFGRIKSELGYINNILTLSVNEVFYGGLKYIRKIGHYYEFQLPNQINSHTDFRGTSGAPIMDTNGNLLSLVTHGYEGADKLYGIALADFKVGVDATLLTN</sequence>
<organism evidence="1 2">
    <name type="scientific">Spirosoma endbachense</name>
    <dbReference type="NCBI Taxonomy" id="2666025"/>
    <lineage>
        <taxon>Bacteria</taxon>
        <taxon>Pseudomonadati</taxon>
        <taxon>Bacteroidota</taxon>
        <taxon>Cytophagia</taxon>
        <taxon>Cytophagales</taxon>
        <taxon>Cytophagaceae</taxon>
        <taxon>Spirosoma</taxon>
    </lineage>
</organism>
<dbReference type="SUPFAM" id="SSF50494">
    <property type="entry name" value="Trypsin-like serine proteases"/>
    <property type="match status" value="1"/>
</dbReference>